<dbReference type="OrthoDB" id="8954335at2759"/>
<comment type="similarity">
    <text evidence="1">Belongs to the TRAFAC class TrmE-Era-EngA-EngB-Septin-like GTPase superfamily. AIG1/Toc34/Toc159-like paraseptin GTPase family. IAN subfamily.</text>
</comment>
<sequence>MSREVGRPISRQALGRTAFIGSLYDATTDLFCERIIVNEDIPPTAIRQLDENHGHSSYEFDTAVSKKLRKLNVDISLSLSILGGLVKSAGASSSYLYTRDKTSQNIEATFIHRSITRTEALNVSHKDFKVRVEPTALRHKNATHVVTSIRWGADVFAQFEAKSTTAESKHTAKAGLQLELNKLLSKLISVNPRNSVAVPVEALQAAPSPTIPTTEGSIPSAPTAQIEKGTTAPQISFESTSTATTFNYKITLFGDLIPTTCPKNIEELLAMIPNIMTGLQKTNGGKGRPLEYLMLPISEVAQILDQEIVSDRIFRAVEESVTHEIEAIFDECDQLRTTVRTIFTSIEKAEDFFLEIEINEISSHNQAMSHFSRDIREKIGKMLVQVRSCHTQPSELDRLLVEVESQLAEQRIKVKELQRGDLNEKLKYIIELREKDVIPVREPDSLSLIQNIHPRHKLIVLYTTNELRKSSRDRWINVYYELIRRIEASSEGNGRFLFCYFDYDLHPNFQPQSKKLEVREYVGAPVTVPLPRSKSSLLAREESINGGIDALLRNVNSVATESIAKWHRDAKERLDEMFAKSNSCILTRYSPSLTSRNEVFEKLRRNQKNILLIGRSRSGKSTFKHILADPTWIANSTKPYSQTEFPIFEQYSVSGTDVIINLIDTPGLFQRTANASSLPDNTTLIRLIDDYIRSKVVHIHFICFCISMETKISTEDLHTIQTVFDFLGPEIRKNSCVIVTNCESKTESELESIRRDMQTNLDWKVLSSQMKQGLFFTGSIHQEDWIDTSQAIYQQFENVCKYRNELLNLFINADVKSYELTTNVIGRKIKEQIDSRSKTKAK</sequence>
<keyword evidence="2" id="KW-0547">Nucleotide-binding</keyword>
<dbReference type="EMBL" id="CAJNOJ010000094">
    <property type="protein sequence ID" value="CAF1093904.1"/>
    <property type="molecule type" value="Genomic_DNA"/>
</dbReference>
<dbReference type="Proteomes" id="UP000663828">
    <property type="component" value="Unassembled WGS sequence"/>
</dbReference>
<dbReference type="EMBL" id="CAJNOR010003638">
    <property type="protein sequence ID" value="CAF1433394.1"/>
    <property type="molecule type" value="Genomic_DNA"/>
</dbReference>
<dbReference type="InterPro" id="IPR006703">
    <property type="entry name" value="G_AIG1"/>
</dbReference>
<feature type="domain" description="SNTX MACPF/CDC-like" evidence="4">
    <location>
        <begin position="8"/>
        <end position="189"/>
    </location>
</feature>
<dbReference type="SUPFAM" id="SSF52540">
    <property type="entry name" value="P-loop containing nucleoside triphosphate hydrolases"/>
    <property type="match status" value="1"/>
</dbReference>
<dbReference type="Pfam" id="PF04548">
    <property type="entry name" value="AIG1"/>
    <property type="match status" value="1"/>
</dbReference>
<evidence type="ECO:0000259" key="3">
    <source>
        <dbReference type="Pfam" id="PF04548"/>
    </source>
</evidence>
<dbReference type="GO" id="GO:0005525">
    <property type="term" value="F:GTP binding"/>
    <property type="evidence" value="ECO:0007669"/>
    <property type="project" value="InterPro"/>
</dbReference>
<dbReference type="Gene3D" id="3.40.50.300">
    <property type="entry name" value="P-loop containing nucleotide triphosphate hydrolases"/>
    <property type="match status" value="1"/>
</dbReference>
<gene>
    <name evidence="5" type="ORF">EDS130_LOCUS19631</name>
    <name evidence="6" type="ORF">XAT740_LOCUS35906</name>
</gene>
<feature type="domain" description="AIG1-type G" evidence="3">
    <location>
        <begin position="608"/>
        <end position="753"/>
    </location>
</feature>
<protein>
    <recommendedName>
        <fullName evidence="9">G domain-containing protein</fullName>
    </recommendedName>
</protein>
<evidence type="ECO:0000313" key="5">
    <source>
        <dbReference type="EMBL" id="CAF1093904.1"/>
    </source>
</evidence>
<proteinExistence type="inferred from homology"/>
<organism evidence="5 8">
    <name type="scientific">Adineta ricciae</name>
    <name type="common">Rotifer</name>
    <dbReference type="NCBI Taxonomy" id="249248"/>
    <lineage>
        <taxon>Eukaryota</taxon>
        <taxon>Metazoa</taxon>
        <taxon>Spiralia</taxon>
        <taxon>Gnathifera</taxon>
        <taxon>Rotifera</taxon>
        <taxon>Eurotatoria</taxon>
        <taxon>Bdelloidea</taxon>
        <taxon>Adinetida</taxon>
        <taxon>Adinetidae</taxon>
        <taxon>Adineta</taxon>
    </lineage>
</organism>
<comment type="caution">
    <text evidence="5">The sequence shown here is derived from an EMBL/GenBank/DDBJ whole genome shotgun (WGS) entry which is preliminary data.</text>
</comment>
<dbReference type="InterPro" id="IPR052090">
    <property type="entry name" value="Cytolytic_pore-forming_toxin"/>
</dbReference>
<dbReference type="InterPro" id="IPR056072">
    <property type="entry name" value="SNTX_MACPF/CDC-like_dom"/>
</dbReference>
<dbReference type="PANTHER" id="PTHR31594">
    <property type="entry name" value="AIG1-TYPE G DOMAIN-CONTAINING PROTEIN"/>
    <property type="match status" value="1"/>
</dbReference>
<evidence type="ECO:0000313" key="6">
    <source>
        <dbReference type="EMBL" id="CAF1433394.1"/>
    </source>
</evidence>
<dbReference type="Proteomes" id="UP000663852">
    <property type="component" value="Unassembled WGS sequence"/>
</dbReference>
<dbReference type="PANTHER" id="PTHR31594:SF14">
    <property type="entry name" value="FIBRONECTIN TYPE-III DOMAIN-CONTAINING PROTEIN"/>
    <property type="match status" value="1"/>
</dbReference>
<dbReference type="Pfam" id="PF24674">
    <property type="entry name" value="MACPF_SNTX"/>
    <property type="match status" value="1"/>
</dbReference>
<dbReference type="InterPro" id="IPR027417">
    <property type="entry name" value="P-loop_NTPase"/>
</dbReference>
<evidence type="ECO:0000259" key="4">
    <source>
        <dbReference type="Pfam" id="PF24674"/>
    </source>
</evidence>
<dbReference type="AlphaFoldDB" id="A0A814NJN0"/>
<evidence type="ECO:0000256" key="2">
    <source>
        <dbReference type="ARBA" id="ARBA00022741"/>
    </source>
</evidence>
<reference evidence="5" key="1">
    <citation type="submission" date="2021-02" db="EMBL/GenBank/DDBJ databases">
        <authorList>
            <person name="Nowell W R."/>
        </authorList>
    </citation>
    <scope>NUCLEOTIDE SEQUENCE</scope>
</reference>
<evidence type="ECO:0008006" key="9">
    <source>
        <dbReference type="Google" id="ProtNLM"/>
    </source>
</evidence>
<name>A0A814NJN0_ADIRI</name>
<evidence type="ECO:0000256" key="1">
    <source>
        <dbReference type="ARBA" id="ARBA00008535"/>
    </source>
</evidence>
<keyword evidence="7" id="KW-1185">Reference proteome</keyword>
<evidence type="ECO:0000313" key="7">
    <source>
        <dbReference type="Proteomes" id="UP000663828"/>
    </source>
</evidence>
<accession>A0A814NJN0</accession>
<evidence type="ECO:0000313" key="8">
    <source>
        <dbReference type="Proteomes" id="UP000663852"/>
    </source>
</evidence>